<evidence type="ECO:0000313" key="4">
    <source>
        <dbReference type="Proteomes" id="UP000051913"/>
    </source>
</evidence>
<organism evidence="3 4">
    <name type="scientific">Bradyrhizobium valentinum</name>
    <dbReference type="NCBI Taxonomy" id="1518501"/>
    <lineage>
        <taxon>Bacteria</taxon>
        <taxon>Pseudomonadati</taxon>
        <taxon>Pseudomonadota</taxon>
        <taxon>Alphaproteobacteria</taxon>
        <taxon>Hyphomicrobiales</taxon>
        <taxon>Nitrobacteraceae</taxon>
        <taxon>Bradyrhizobium</taxon>
    </lineage>
</organism>
<dbReference type="GO" id="GO:0052851">
    <property type="term" value="F:ferric-chelate reductase (NADPH) activity"/>
    <property type="evidence" value="ECO:0007669"/>
    <property type="project" value="TreeGrafter"/>
</dbReference>
<name>A0A0R3L2W9_9BRAD</name>
<dbReference type="GO" id="GO:0015677">
    <property type="term" value="P:copper ion import"/>
    <property type="evidence" value="ECO:0007669"/>
    <property type="project" value="TreeGrafter"/>
</dbReference>
<dbReference type="InterPro" id="IPR028939">
    <property type="entry name" value="P5C_Rdtase_cat_N"/>
</dbReference>
<dbReference type="AlphaFoldDB" id="A0A0R3L2W9"/>
<dbReference type="GO" id="GO:0005886">
    <property type="term" value="C:plasma membrane"/>
    <property type="evidence" value="ECO:0007669"/>
    <property type="project" value="TreeGrafter"/>
</dbReference>
<dbReference type="GO" id="GO:0070967">
    <property type="term" value="F:coenzyme F420 binding"/>
    <property type="evidence" value="ECO:0007669"/>
    <property type="project" value="InterPro"/>
</dbReference>
<keyword evidence="4" id="KW-1185">Reference proteome</keyword>
<dbReference type="InterPro" id="IPR036291">
    <property type="entry name" value="NAD(P)-bd_dom_sf"/>
</dbReference>
<dbReference type="Pfam" id="PF03807">
    <property type="entry name" value="F420_oxidored"/>
    <property type="match status" value="1"/>
</dbReference>
<keyword evidence="1" id="KW-0560">Oxidoreductase</keyword>
<dbReference type="GO" id="GO:0006740">
    <property type="term" value="P:NADPH regeneration"/>
    <property type="evidence" value="ECO:0007669"/>
    <property type="project" value="InterPro"/>
</dbReference>
<dbReference type="Gene3D" id="3.40.50.720">
    <property type="entry name" value="NAD(P)-binding Rossmann-like Domain"/>
    <property type="match status" value="1"/>
</dbReference>
<dbReference type="InterPro" id="IPR010185">
    <property type="entry name" value="NpdG"/>
</dbReference>
<accession>A0A0R3L2W9</accession>
<dbReference type="PANTHER" id="PTHR14239:SF0">
    <property type="entry name" value="F420-DEPENDENT NADP REDUCTASE"/>
    <property type="match status" value="1"/>
</dbReference>
<dbReference type="Proteomes" id="UP000051913">
    <property type="component" value="Unassembled WGS sequence"/>
</dbReference>
<comment type="caution">
    <text evidence="3">The sequence shown here is derived from an EMBL/GenBank/DDBJ whole genome shotgun (WGS) entry which is preliminary data.</text>
</comment>
<dbReference type="RefSeq" id="WP_057853298.1">
    <property type="nucleotide sequence ID" value="NZ_LLXX01000153.1"/>
</dbReference>
<dbReference type="GO" id="GO:0050661">
    <property type="term" value="F:NADP binding"/>
    <property type="evidence" value="ECO:0007669"/>
    <property type="project" value="InterPro"/>
</dbReference>
<reference evidence="3 4" key="1">
    <citation type="submission" date="2014-03" db="EMBL/GenBank/DDBJ databases">
        <title>Bradyrhizobium valentinum sp. nov., isolated from effective nodules of Lupinus mariae-josephae, a lupine endemic of basic-lime soils in Eastern Spain.</title>
        <authorList>
            <person name="Duran D."/>
            <person name="Rey L."/>
            <person name="Navarro A."/>
            <person name="Busquets A."/>
            <person name="Imperial J."/>
            <person name="Ruiz-Argueso T."/>
        </authorList>
    </citation>
    <scope>NUCLEOTIDE SEQUENCE [LARGE SCALE GENOMIC DNA]</scope>
    <source>
        <strain evidence="3 4">LmjM3</strain>
    </source>
</reference>
<evidence type="ECO:0000256" key="1">
    <source>
        <dbReference type="ARBA" id="ARBA00023002"/>
    </source>
</evidence>
<dbReference type="STRING" id="1518501.CQ10_24060"/>
<gene>
    <name evidence="3" type="ORF">CP49_05210</name>
</gene>
<proteinExistence type="predicted"/>
<evidence type="ECO:0000259" key="2">
    <source>
        <dbReference type="Pfam" id="PF03807"/>
    </source>
</evidence>
<dbReference type="InterPro" id="IPR051267">
    <property type="entry name" value="STEAP_metalloreductase"/>
</dbReference>
<dbReference type="PANTHER" id="PTHR14239">
    <property type="entry name" value="DUDULIN-RELATED"/>
    <property type="match status" value="1"/>
</dbReference>
<sequence length="220" mass="22311">MSNANLPILSIVGGTGDLGSGLARSWSRAGYSVILGSRSIERAQEAVSLLKSEGFANVSGDTNAAAAAKSDIVVVAVPFSNYEASLAEIKDPAKSKIVVTAVVPFVPPKVSVVHLPSAGSAALIAQSLLDPSSRVVGAFHNVGSQKLHAGGKADCDVLVFSDDADARNQVITLADAVSNRGVDGGVLANSTAAEALTFVLIAINRKYKVKGAGISISGLT</sequence>
<dbReference type="GO" id="GO:0008823">
    <property type="term" value="F:cupric reductase (NADH) activity"/>
    <property type="evidence" value="ECO:0007669"/>
    <property type="project" value="TreeGrafter"/>
</dbReference>
<feature type="domain" description="Pyrroline-5-carboxylate reductase catalytic N-terminal" evidence="2">
    <location>
        <begin position="11"/>
        <end position="103"/>
    </location>
</feature>
<dbReference type="NCBIfam" id="TIGR01915">
    <property type="entry name" value="npdG"/>
    <property type="match status" value="1"/>
</dbReference>
<dbReference type="SUPFAM" id="SSF51735">
    <property type="entry name" value="NAD(P)-binding Rossmann-fold domains"/>
    <property type="match status" value="1"/>
</dbReference>
<dbReference type="EMBL" id="LLXX01000153">
    <property type="protein sequence ID" value="KRR02167.1"/>
    <property type="molecule type" value="Genomic_DNA"/>
</dbReference>
<dbReference type="GO" id="GO:0016651">
    <property type="term" value="F:oxidoreductase activity, acting on NAD(P)H"/>
    <property type="evidence" value="ECO:0007669"/>
    <property type="project" value="InterPro"/>
</dbReference>
<evidence type="ECO:0000313" key="3">
    <source>
        <dbReference type="EMBL" id="KRR02167.1"/>
    </source>
</evidence>
<protein>
    <submittedName>
        <fullName evidence="3">F420-dependent NADP reductase</fullName>
    </submittedName>
</protein>